<dbReference type="Pfam" id="PF16209">
    <property type="entry name" value="PhoLip_ATPase_N"/>
    <property type="match status" value="1"/>
</dbReference>
<feature type="transmembrane region" description="Helical" evidence="2">
    <location>
        <begin position="74"/>
        <end position="91"/>
    </location>
</feature>
<sequence>MGICLPTLSSVRGLCWKVGITRGSGSRSNNQQQQYREVTIGTPCHTYSGNSVSTRRYNWWTFWPLSLLFQFRRLANCYFLLAAIIVSIPDVGSLNPISAILPLAFVLLVSIAREFVEEWLAYKRDKETNRELTRRVTTQGSIEKVEWSRLFPGDIIMVRESEPLPADMILLLSSHGADPKRGCVAFMETSNLDGETNLKTRQAPKLVSDIISEGRRSRSLLLQRQSSRSTGDTKQREGSPQMEIDSQLPEDGFRLYKRQSTGFIAKKEPLATLVNTMSMQFEAPSADLLKFKGSLSPLSNTEDEGTIEALSMDNLLLRGCTLKNTPWVLGVVVYAGHESRFMISNHGGFAPAKRSTVDIAMNKYVLTLFILQAILCVIATIIFGTLPSPNSSDYPWYLSGLSDQTPLINYLSYFVLLNSLIPVSLWVSGEVLRVAQAFLIEWDNELYDVERKLAARCNSKS</sequence>
<dbReference type="GO" id="GO:0140326">
    <property type="term" value="F:ATPase-coupled intramembrane lipid transporter activity"/>
    <property type="evidence" value="ECO:0007669"/>
    <property type="project" value="TreeGrafter"/>
</dbReference>
<feature type="non-terminal residue" evidence="4">
    <location>
        <position position="461"/>
    </location>
</feature>
<evidence type="ECO:0000256" key="1">
    <source>
        <dbReference type="SAM" id="MobiDB-lite"/>
    </source>
</evidence>
<organism evidence="4 5">
    <name type="scientific">Perkinsus olseni</name>
    <name type="common">Perkinsus atlanticus</name>
    <dbReference type="NCBI Taxonomy" id="32597"/>
    <lineage>
        <taxon>Eukaryota</taxon>
        <taxon>Sar</taxon>
        <taxon>Alveolata</taxon>
        <taxon>Perkinsozoa</taxon>
        <taxon>Perkinsea</taxon>
        <taxon>Perkinsida</taxon>
        <taxon>Perkinsidae</taxon>
        <taxon>Perkinsus</taxon>
    </lineage>
</organism>
<dbReference type="PANTHER" id="PTHR24092">
    <property type="entry name" value="PROBABLE PHOSPHOLIPID-TRANSPORTING ATPASE"/>
    <property type="match status" value="1"/>
</dbReference>
<dbReference type="InterPro" id="IPR008250">
    <property type="entry name" value="ATPase_P-typ_transduc_dom_A_sf"/>
</dbReference>
<evidence type="ECO:0000313" key="5">
    <source>
        <dbReference type="Proteomes" id="UP000574390"/>
    </source>
</evidence>
<feature type="transmembrane region" description="Helical" evidence="2">
    <location>
        <begin position="407"/>
        <end position="427"/>
    </location>
</feature>
<keyword evidence="2" id="KW-0812">Transmembrane</keyword>
<evidence type="ECO:0000313" key="4">
    <source>
        <dbReference type="EMBL" id="KAF4681571.1"/>
    </source>
</evidence>
<dbReference type="SUPFAM" id="SSF81653">
    <property type="entry name" value="Calcium ATPase, transduction domain A"/>
    <property type="match status" value="1"/>
</dbReference>
<dbReference type="GO" id="GO:0045332">
    <property type="term" value="P:phospholipid translocation"/>
    <property type="evidence" value="ECO:0007669"/>
    <property type="project" value="TreeGrafter"/>
</dbReference>
<keyword evidence="2" id="KW-0472">Membrane</keyword>
<dbReference type="EMBL" id="JABANM010037612">
    <property type="protein sequence ID" value="KAF4681571.1"/>
    <property type="molecule type" value="Genomic_DNA"/>
</dbReference>
<dbReference type="SUPFAM" id="SSF81665">
    <property type="entry name" value="Calcium ATPase, transmembrane domain M"/>
    <property type="match status" value="1"/>
</dbReference>
<dbReference type="Proteomes" id="UP000574390">
    <property type="component" value="Unassembled WGS sequence"/>
</dbReference>
<dbReference type="InterPro" id="IPR023298">
    <property type="entry name" value="ATPase_P-typ_TM_dom_sf"/>
</dbReference>
<feature type="domain" description="P-type ATPase N-terminal" evidence="3">
    <location>
        <begin position="44"/>
        <end position="100"/>
    </location>
</feature>
<dbReference type="GO" id="GO:0005886">
    <property type="term" value="C:plasma membrane"/>
    <property type="evidence" value="ECO:0007669"/>
    <property type="project" value="TreeGrafter"/>
</dbReference>
<reference evidence="4 5" key="1">
    <citation type="submission" date="2020-04" db="EMBL/GenBank/DDBJ databases">
        <title>Perkinsus olseni comparative genomics.</title>
        <authorList>
            <person name="Bogema D.R."/>
        </authorList>
    </citation>
    <scope>NUCLEOTIDE SEQUENCE [LARGE SCALE GENOMIC DNA]</scope>
    <source>
        <strain evidence="4">ATCC PRA-205</strain>
    </source>
</reference>
<evidence type="ECO:0000259" key="3">
    <source>
        <dbReference type="Pfam" id="PF16209"/>
    </source>
</evidence>
<comment type="caution">
    <text evidence="4">The sequence shown here is derived from an EMBL/GenBank/DDBJ whole genome shotgun (WGS) entry which is preliminary data.</text>
</comment>
<dbReference type="AlphaFoldDB" id="A0A7J6NF11"/>
<evidence type="ECO:0000256" key="2">
    <source>
        <dbReference type="SAM" id="Phobius"/>
    </source>
</evidence>
<feature type="region of interest" description="Disordered" evidence="1">
    <location>
        <begin position="221"/>
        <end position="250"/>
    </location>
</feature>
<gene>
    <name evidence="4" type="ORF">FOZ62_031318</name>
</gene>
<proteinExistence type="predicted"/>
<feature type="transmembrane region" description="Helical" evidence="2">
    <location>
        <begin position="364"/>
        <end position="387"/>
    </location>
</feature>
<accession>A0A7J6NF11</accession>
<name>A0A7J6NF11_PEROL</name>
<feature type="transmembrane region" description="Helical" evidence="2">
    <location>
        <begin position="97"/>
        <end position="116"/>
    </location>
</feature>
<dbReference type="Gene3D" id="2.70.150.10">
    <property type="entry name" value="Calcium-transporting ATPase, cytoplasmic transduction domain A"/>
    <property type="match status" value="1"/>
</dbReference>
<keyword evidence="2" id="KW-1133">Transmembrane helix</keyword>
<dbReference type="InterPro" id="IPR032631">
    <property type="entry name" value="P-type_ATPase_N"/>
</dbReference>
<protein>
    <recommendedName>
        <fullName evidence="3">P-type ATPase N-terminal domain-containing protein</fullName>
    </recommendedName>
</protein>